<evidence type="ECO:0000313" key="1">
    <source>
        <dbReference type="EMBL" id="REH36383.1"/>
    </source>
</evidence>
<reference evidence="1 2" key="1">
    <citation type="submission" date="2018-08" db="EMBL/GenBank/DDBJ databases">
        <title>Genomic Encyclopedia of Archaeal and Bacterial Type Strains, Phase II (KMG-II): from individual species to whole genera.</title>
        <authorList>
            <person name="Goeker M."/>
        </authorList>
    </citation>
    <scope>NUCLEOTIDE SEQUENCE [LARGE SCALE GENOMIC DNA]</scope>
    <source>
        <strain evidence="1 2">DSM 45791</strain>
    </source>
</reference>
<comment type="caution">
    <text evidence="1">The sequence shown here is derived from an EMBL/GenBank/DDBJ whole genome shotgun (WGS) entry which is preliminary data.</text>
</comment>
<accession>A0A3E0H283</accession>
<dbReference type="Proteomes" id="UP000256269">
    <property type="component" value="Unassembled WGS sequence"/>
</dbReference>
<gene>
    <name evidence="1" type="ORF">BCF44_116253</name>
</gene>
<dbReference type="SUPFAM" id="SSF52777">
    <property type="entry name" value="CoA-dependent acyltransferases"/>
    <property type="match status" value="2"/>
</dbReference>
<protein>
    <submittedName>
        <fullName evidence="1">Condensation domain-containing protein</fullName>
    </submittedName>
</protein>
<organism evidence="1 2">
    <name type="scientific">Kutzneria buriramensis</name>
    <dbReference type="NCBI Taxonomy" id="1045776"/>
    <lineage>
        <taxon>Bacteria</taxon>
        <taxon>Bacillati</taxon>
        <taxon>Actinomycetota</taxon>
        <taxon>Actinomycetes</taxon>
        <taxon>Pseudonocardiales</taxon>
        <taxon>Pseudonocardiaceae</taxon>
        <taxon>Kutzneria</taxon>
    </lineage>
</organism>
<dbReference type="OrthoDB" id="5194982at2"/>
<evidence type="ECO:0000313" key="2">
    <source>
        <dbReference type="Proteomes" id="UP000256269"/>
    </source>
</evidence>
<dbReference type="AlphaFoldDB" id="A0A3E0H283"/>
<name>A0A3E0H283_9PSEU</name>
<proteinExistence type="predicted"/>
<dbReference type="Gene3D" id="3.30.559.10">
    <property type="entry name" value="Chloramphenicol acetyltransferase-like domain"/>
    <property type="match status" value="1"/>
</dbReference>
<dbReference type="InterPro" id="IPR023213">
    <property type="entry name" value="CAT-like_dom_sf"/>
</dbReference>
<sequence length="468" mass="52105">MKVLTKHRISFSNRNAGVQQLGWAQGEMLSYIHSRGDEPLLYITKFAALEDGAVDVRGVLEGIRLTFEDNDALRTRYVLCEGQWRQEIMGSGEIIVTEVSSPSPRPDLDEVATLLGRLSPEPGEIPVRAAMVTFEGRPVYVYLAVHHASVDNMGAGIACEELRRRILGLATLTASSWQPHDIAEFEASPAGRALAERSDRYHRVKIRELADFDAPPADRTTTAMREYQLRSPAVVVAAQQISRSLNVSAFTVTLAAYCLALSARLSMDRFPLALTSGNRFSPKLRMSIAKLAQSSSISVDLTSSTFEDFCRQTNNATLLAYRHAVYDPDLRAELFREAGAERGKDVFFPYLANFHVTTVLEDLDPESRRDRQRQVEANLDVRPEELRKLLAQGVSGATPSDEIRFSDLSLDIYEFSEQADMRLTTDLAFFSDAVLRSLLLTTERLLVEVACGNGKADMRGLLDFCPTF</sequence>
<keyword evidence="2" id="KW-1185">Reference proteome</keyword>
<dbReference type="RefSeq" id="WP_116179661.1">
    <property type="nucleotide sequence ID" value="NZ_CP144375.1"/>
</dbReference>
<dbReference type="Gene3D" id="3.30.559.30">
    <property type="entry name" value="Nonribosomal peptide synthetase, condensation domain"/>
    <property type="match status" value="1"/>
</dbReference>
<dbReference type="EMBL" id="QUNO01000016">
    <property type="protein sequence ID" value="REH36383.1"/>
    <property type="molecule type" value="Genomic_DNA"/>
</dbReference>